<reference evidence="1 2" key="1">
    <citation type="submission" date="2023-11" db="EMBL/GenBank/DDBJ databases">
        <title>Plant-associative lifestyle of Vibrio porteresiae and its evolutionary dynamics.</title>
        <authorList>
            <person name="Rameshkumar N."/>
            <person name="Kirti K."/>
        </authorList>
    </citation>
    <scope>NUCLEOTIDE SEQUENCE [LARGE SCALE GENOMIC DNA]</scope>
    <source>
        <strain evidence="1 2">MSSRF7</strain>
    </source>
</reference>
<dbReference type="EMBL" id="JAWRCP010000001">
    <property type="protein sequence ID" value="MDW6092441.1"/>
    <property type="molecule type" value="Genomic_DNA"/>
</dbReference>
<evidence type="ECO:0000313" key="1">
    <source>
        <dbReference type="EMBL" id="MDW6092441.1"/>
    </source>
</evidence>
<protein>
    <submittedName>
        <fullName evidence="1">Uncharacterized protein</fullName>
    </submittedName>
</protein>
<proteinExistence type="predicted"/>
<dbReference type="Proteomes" id="UP001279860">
    <property type="component" value="Unassembled WGS sequence"/>
</dbReference>
<sequence>MSKDKKFVERRAQQITDVFGQEMEVITVKGPKDTGVYFNELFDNLGGRISPSRAKKDVEQQEVGIPDLFMPASGKSKSGFEIINRSDFKTE</sequence>
<keyword evidence="2" id="KW-1185">Reference proteome</keyword>
<organism evidence="1 2">
    <name type="scientific">Vibrio rhizosphaerae</name>
    <dbReference type="NCBI Taxonomy" id="398736"/>
    <lineage>
        <taxon>Bacteria</taxon>
        <taxon>Pseudomonadati</taxon>
        <taxon>Pseudomonadota</taxon>
        <taxon>Gammaproteobacteria</taxon>
        <taxon>Vibrionales</taxon>
        <taxon>Vibrionaceae</taxon>
        <taxon>Vibrio</taxon>
    </lineage>
</organism>
<dbReference type="RefSeq" id="WP_318584682.1">
    <property type="nucleotide sequence ID" value="NZ_JAWRCP010000001.1"/>
</dbReference>
<gene>
    <name evidence="1" type="ORF">SBX64_07770</name>
</gene>
<accession>A0ABU4ISQ8</accession>
<comment type="caution">
    <text evidence="1">The sequence shown here is derived from an EMBL/GenBank/DDBJ whole genome shotgun (WGS) entry which is preliminary data.</text>
</comment>
<name>A0ABU4ISQ8_9VIBR</name>
<evidence type="ECO:0000313" key="2">
    <source>
        <dbReference type="Proteomes" id="UP001279860"/>
    </source>
</evidence>